<reference evidence="1" key="1">
    <citation type="submission" date="2021-01" db="EMBL/GenBank/DDBJ databases">
        <title>Whole genome shotgun sequence of Rugosimonospora africana NBRC 104875.</title>
        <authorList>
            <person name="Komaki H."/>
            <person name="Tamura T."/>
        </authorList>
    </citation>
    <scope>NUCLEOTIDE SEQUENCE</scope>
    <source>
        <strain evidence="1">NBRC 104875</strain>
    </source>
</reference>
<dbReference type="Proteomes" id="UP000642748">
    <property type="component" value="Unassembled WGS sequence"/>
</dbReference>
<gene>
    <name evidence="1" type="ORF">Raf01_87960</name>
</gene>
<sequence length="115" mass="12801">MRGQFAGCPLERFAGPPESGEDVELAFGEAMPPVDDAQLLGEVAGEAVQPADHTLWPHVDIRPFLGPCPLDEGDMIEMRHTVNIRYAVNIHHPVKMRHRVGIRHSVEIFGHLHII</sequence>
<dbReference type="EMBL" id="BONZ01000102">
    <property type="protein sequence ID" value="GIH20624.1"/>
    <property type="molecule type" value="Genomic_DNA"/>
</dbReference>
<accession>A0A8J3R2K1</accession>
<protein>
    <submittedName>
        <fullName evidence="1">Uncharacterized protein</fullName>
    </submittedName>
</protein>
<name>A0A8J3R2K1_9ACTN</name>
<proteinExistence type="predicted"/>
<comment type="caution">
    <text evidence="1">The sequence shown here is derived from an EMBL/GenBank/DDBJ whole genome shotgun (WGS) entry which is preliminary data.</text>
</comment>
<evidence type="ECO:0000313" key="2">
    <source>
        <dbReference type="Proteomes" id="UP000642748"/>
    </source>
</evidence>
<evidence type="ECO:0000313" key="1">
    <source>
        <dbReference type="EMBL" id="GIH20624.1"/>
    </source>
</evidence>
<dbReference type="AlphaFoldDB" id="A0A8J3R2K1"/>
<keyword evidence="2" id="KW-1185">Reference proteome</keyword>
<organism evidence="1 2">
    <name type="scientific">Rugosimonospora africana</name>
    <dbReference type="NCBI Taxonomy" id="556532"/>
    <lineage>
        <taxon>Bacteria</taxon>
        <taxon>Bacillati</taxon>
        <taxon>Actinomycetota</taxon>
        <taxon>Actinomycetes</taxon>
        <taxon>Micromonosporales</taxon>
        <taxon>Micromonosporaceae</taxon>
        <taxon>Rugosimonospora</taxon>
    </lineage>
</organism>